<dbReference type="EC" id="1.17.4.1" evidence="3 13"/>
<comment type="function">
    <text evidence="11 13">Catalyzes the reduction of ribonucleotides to deoxyribonucleotides. May function to provide a pool of deoxyribonucleotide precursors for DNA repair during oxygen limitation and/or for immediate growth after restoration of oxygen.</text>
</comment>
<dbReference type="InterPro" id="IPR000788">
    <property type="entry name" value="RNR_lg_C"/>
</dbReference>
<dbReference type="SUPFAM" id="SSF51998">
    <property type="entry name" value="PFL-like glycyl radical enzymes"/>
    <property type="match status" value="1"/>
</dbReference>
<keyword evidence="7 13" id="KW-0547">Nucleotide-binding</keyword>
<dbReference type="GO" id="GO:0004748">
    <property type="term" value="F:ribonucleoside-diphosphate reductase activity, thioredoxin disulfide as acceptor"/>
    <property type="evidence" value="ECO:0007669"/>
    <property type="project" value="UniProtKB-EC"/>
</dbReference>
<keyword evidence="5 13" id="KW-0846">Cobalamin</keyword>
<comment type="catalytic activity">
    <reaction evidence="12 13">
        <text>a 2'-deoxyribonucleoside 5'-diphosphate + [thioredoxin]-disulfide + H2O = a ribonucleoside 5'-diphosphate + [thioredoxin]-dithiol</text>
        <dbReference type="Rhea" id="RHEA:23252"/>
        <dbReference type="Rhea" id="RHEA-COMP:10698"/>
        <dbReference type="Rhea" id="RHEA-COMP:10700"/>
        <dbReference type="ChEBI" id="CHEBI:15377"/>
        <dbReference type="ChEBI" id="CHEBI:29950"/>
        <dbReference type="ChEBI" id="CHEBI:50058"/>
        <dbReference type="ChEBI" id="CHEBI:57930"/>
        <dbReference type="ChEBI" id="CHEBI:73316"/>
        <dbReference type="EC" id="1.17.4.1"/>
    </reaction>
</comment>
<comment type="similarity">
    <text evidence="2 13">Belongs to the ribonucleoside diphosphate reductase class-2 family.</text>
</comment>
<sequence>MKDIKDLFKRYYTKELENNKDKTVYDLFEWTKRDVLLKNHKTGKVLVDMKDLEFPAHYSQNAVDIIASKYFRKAGVNNELGYENSMRMVAHRMVNFWTESLVDEGIITTDDEKDIYYDEMVYGLLNQMYAPNSPQWFNTGLHLSYGITGGQNDLFYYDEAEKKVVKSKDTYSRTQASACFILSIEDKLLGDHSISEQYVTETKLFKGGSGTGTNFSNIRAIGEKLTGGGVSSGLMSFLKGLDRNAGAIKSGGTTRRAAKMVCLDIDHPEIEEFILWKAKEEDKVRALSKMGYDADIDGEAYETVSGQNSNNSLRISDDFMRKVRNLGENPNETITLKGRVDERVNRDIEVAKLWEEFNDAACKSADPAPQFTDTFNAWHTCPAGEDGELYAKHNMLNSTNPCGEYAFLDDTSCNLASLNIYRFYDVEKNHLDVRGLKHMIGLNQLLLEASIHWGQFPTVDIARKTYMFRTTGLGLANSASLLMALGIPYDSEEARALSAAIMGLITGESYHVSALMAKAVGTFEKYGINKPYMNRVIRNHARVAGALDSDLEELHYEPFRVNHGVLQNIGHVELSDTLKESWMEAVEQGEKYGYRNAQVSVIAPTGTISFAMDCAATSIEPFFSHVVYKKLVGGGYMTIANPIIEVALKNLGYSRDEIKDIMDYVGKEENGMVMDGKIEGAPHLKEEHYPIFDTANVCGTGKRFIHHYGHVYMVAALTPLVSGAISKTVNLPREATVEDFKEVHIRSWETGVKGISLYRDGSKFAQPLNTKIDFKDENLSLENLTYDALLSYAKEAKNHMPKASSVAGNRREKMTGIRAGHTHPAQIEDVKVYITVNRNVRGEISEIYMTTDREGTLITGLLNSLSKTISVMLQYHIPPKDISKMLRGQKYEPYGFVSKHPYIKNVSSISDLISKVIDIELGDFSRVQIKPEENDVLTRSRSRFVNAQFEEVPTKQLSLVVDERDVKDIIKDAEKNGEKIYDSVCPTCQSTRMVKNGTCKVCLDCGTTTGCS</sequence>
<dbReference type="InterPro" id="IPR024434">
    <property type="entry name" value="TSCPD_dom"/>
</dbReference>
<dbReference type="GO" id="GO:0050897">
    <property type="term" value="F:cobalt ion binding"/>
    <property type="evidence" value="ECO:0007669"/>
    <property type="project" value="InterPro"/>
</dbReference>
<dbReference type="RefSeq" id="WP_031575966.1">
    <property type="nucleotide sequence ID" value="NZ_DAMANS010000061.1"/>
</dbReference>
<dbReference type="InterPro" id="IPR050862">
    <property type="entry name" value="RdRp_reductase_class-2"/>
</dbReference>
<dbReference type="NCBIfam" id="NF005122">
    <property type="entry name" value="PRK06556.1"/>
    <property type="match status" value="1"/>
</dbReference>
<dbReference type="Gene3D" id="3.20.70.20">
    <property type="match status" value="1"/>
</dbReference>
<gene>
    <name evidence="17" type="ORF">SAMN05421804_104174</name>
</gene>
<evidence type="ECO:0000256" key="5">
    <source>
        <dbReference type="ARBA" id="ARBA00022628"/>
    </source>
</evidence>
<keyword evidence="8 13" id="KW-0560">Oxidoreductase</keyword>
<keyword evidence="10 13" id="KW-0170">Cobalt</keyword>
<evidence type="ECO:0000256" key="1">
    <source>
        <dbReference type="ARBA" id="ARBA00001922"/>
    </source>
</evidence>
<feature type="domain" description="TSCPD" evidence="16">
    <location>
        <begin position="826"/>
        <end position="918"/>
    </location>
</feature>
<protein>
    <recommendedName>
        <fullName evidence="4 13">Vitamin B12-dependent ribonucleotide reductase</fullName>
        <ecNumber evidence="3 13">1.17.4.1</ecNumber>
    </recommendedName>
</protein>
<evidence type="ECO:0000256" key="4">
    <source>
        <dbReference type="ARBA" id="ARBA00014409"/>
    </source>
</evidence>
<comment type="cofactor">
    <cofactor evidence="1 13">
        <name>adenosylcob(III)alamin</name>
        <dbReference type="ChEBI" id="CHEBI:18408"/>
    </cofactor>
</comment>
<feature type="domain" description="Ribonucleotide reductase large subunit C-terminal" evidence="14">
    <location>
        <begin position="177"/>
        <end position="758"/>
    </location>
</feature>
<dbReference type="Pfam" id="PF12637">
    <property type="entry name" value="TSCPD"/>
    <property type="match status" value="1"/>
</dbReference>
<evidence type="ECO:0000256" key="8">
    <source>
        <dbReference type="ARBA" id="ARBA00023002"/>
    </source>
</evidence>
<evidence type="ECO:0000256" key="9">
    <source>
        <dbReference type="ARBA" id="ARBA00023157"/>
    </source>
</evidence>
<organism evidence="17 18">
    <name type="scientific">Proteiniclasticum ruminis</name>
    <dbReference type="NCBI Taxonomy" id="398199"/>
    <lineage>
        <taxon>Bacteria</taxon>
        <taxon>Bacillati</taxon>
        <taxon>Bacillota</taxon>
        <taxon>Clostridia</taxon>
        <taxon>Eubacteriales</taxon>
        <taxon>Clostridiaceae</taxon>
        <taxon>Proteiniclasticum</taxon>
    </lineage>
</organism>
<dbReference type="GO" id="GO:0071897">
    <property type="term" value="P:DNA biosynthetic process"/>
    <property type="evidence" value="ECO:0007669"/>
    <property type="project" value="UniProtKB-KW"/>
</dbReference>
<keyword evidence="6 13" id="KW-0237">DNA synthesis</keyword>
<dbReference type="Pfam" id="PF08471">
    <property type="entry name" value="Ribonuc_red_2_N"/>
    <property type="match status" value="1"/>
</dbReference>
<dbReference type="PANTHER" id="PTHR43371">
    <property type="entry name" value="VITAMIN B12-DEPENDENT RIBONUCLEOTIDE REDUCTASE"/>
    <property type="match status" value="1"/>
</dbReference>
<evidence type="ECO:0000256" key="12">
    <source>
        <dbReference type="ARBA" id="ARBA00047754"/>
    </source>
</evidence>
<dbReference type="Proteomes" id="UP000183255">
    <property type="component" value="Unassembled WGS sequence"/>
</dbReference>
<keyword evidence="9" id="KW-1015">Disulfide bond</keyword>
<evidence type="ECO:0000256" key="10">
    <source>
        <dbReference type="ARBA" id="ARBA00023285"/>
    </source>
</evidence>
<dbReference type="AlphaFoldDB" id="A0A1G8NDL6"/>
<dbReference type="GO" id="GO:0000166">
    <property type="term" value="F:nucleotide binding"/>
    <property type="evidence" value="ECO:0007669"/>
    <property type="project" value="UniProtKB-KW"/>
</dbReference>
<name>A0A1G8NDL6_9CLOT</name>
<evidence type="ECO:0000256" key="11">
    <source>
        <dbReference type="ARBA" id="ARBA00025437"/>
    </source>
</evidence>
<evidence type="ECO:0000259" key="15">
    <source>
        <dbReference type="Pfam" id="PF08471"/>
    </source>
</evidence>
<proteinExistence type="inferred from homology"/>
<dbReference type="EMBL" id="FNDZ01000004">
    <property type="protein sequence ID" value="SDI78354.1"/>
    <property type="molecule type" value="Genomic_DNA"/>
</dbReference>
<evidence type="ECO:0000259" key="14">
    <source>
        <dbReference type="Pfam" id="PF02867"/>
    </source>
</evidence>
<evidence type="ECO:0000256" key="2">
    <source>
        <dbReference type="ARBA" id="ARBA00007405"/>
    </source>
</evidence>
<dbReference type="PRINTS" id="PR01183">
    <property type="entry name" value="RIBORDTASEM1"/>
</dbReference>
<reference evidence="17 18" key="1">
    <citation type="submission" date="2016-10" db="EMBL/GenBank/DDBJ databases">
        <authorList>
            <person name="de Groot N.N."/>
        </authorList>
    </citation>
    <scope>NUCLEOTIDE SEQUENCE [LARGE SCALE GENOMIC DNA]</scope>
    <source>
        <strain evidence="17 18">CGMCC 1.5058</strain>
    </source>
</reference>
<evidence type="ECO:0000259" key="16">
    <source>
        <dbReference type="Pfam" id="PF12637"/>
    </source>
</evidence>
<evidence type="ECO:0000256" key="3">
    <source>
        <dbReference type="ARBA" id="ARBA00012274"/>
    </source>
</evidence>
<dbReference type="Pfam" id="PF02867">
    <property type="entry name" value="Ribonuc_red_lgC"/>
    <property type="match status" value="1"/>
</dbReference>
<evidence type="ECO:0000256" key="7">
    <source>
        <dbReference type="ARBA" id="ARBA00022741"/>
    </source>
</evidence>
<feature type="domain" description="Ribonucleotide reductase class II vitamin B12-dependent N-terminal" evidence="15">
    <location>
        <begin position="34"/>
        <end position="127"/>
    </location>
</feature>
<evidence type="ECO:0000256" key="6">
    <source>
        <dbReference type="ARBA" id="ARBA00022634"/>
    </source>
</evidence>
<accession>A0A1G8NDL6</accession>
<evidence type="ECO:0000313" key="17">
    <source>
        <dbReference type="EMBL" id="SDI78354.1"/>
    </source>
</evidence>
<dbReference type="InterPro" id="IPR013678">
    <property type="entry name" value="RNR_2_N"/>
</dbReference>
<dbReference type="NCBIfam" id="TIGR02504">
    <property type="entry name" value="NrdJ_Z"/>
    <property type="match status" value="1"/>
</dbReference>
<evidence type="ECO:0000256" key="13">
    <source>
        <dbReference type="RuleBase" id="RU364064"/>
    </source>
</evidence>
<dbReference type="PANTHER" id="PTHR43371:SF1">
    <property type="entry name" value="RIBONUCLEOSIDE-DIPHOSPHATE REDUCTASE"/>
    <property type="match status" value="1"/>
</dbReference>
<dbReference type="GO" id="GO:0031419">
    <property type="term" value="F:cobalamin binding"/>
    <property type="evidence" value="ECO:0007669"/>
    <property type="project" value="UniProtKB-KW"/>
</dbReference>
<dbReference type="CDD" id="cd02888">
    <property type="entry name" value="RNR_II_dimer"/>
    <property type="match status" value="1"/>
</dbReference>
<evidence type="ECO:0000313" key="18">
    <source>
        <dbReference type="Proteomes" id="UP000183255"/>
    </source>
</evidence>
<dbReference type="InterPro" id="IPR013344">
    <property type="entry name" value="RNR_NrdJ/NrdZ"/>
</dbReference>